<feature type="transmembrane region" description="Helical" evidence="1">
    <location>
        <begin position="61"/>
        <end position="84"/>
    </location>
</feature>
<proteinExistence type="predicted"/>
<protein>
    <recommendedName>
        <fullName evidence="4">DUF4012 domain-containing protein</fullName>
    </recommendedName>
</protein>
<evidence type="ECO:0000313" key="3">
    <source>
        <dbReference type="Proteomes" id="UP000177169"/>
    </source>
</evidence>
<gene>
    <name evidence="2" type="ORF">A3D01_05280</name>
</gene>
<dbReference type="STRING" id="1802505.A3D01_05280"/>
<dbReference type="InterPro" id="IPR025101">
    <property type="entry name" value="DUF4012"/>
</dbReference>
<dbReference type="EMBL" id="MGGR01000029">
    <property type="protein sequence ID" value="OGM32636.1"/>
    <property type="molecule type" value="Genomic_DNA"/>
</dbReference>
<accession>A0A1F7YZ55</accession>
<evidence type="ECO:0000313" key="2">
    <source>
        <dbReference type="EMBL" id="OGM32636.1"/>
    </source>
</evidence>
<evidence type="ECO:0008006" key="4">
    <source>
        <dbReference type="Google" id="ProtNLM"/>
    </source>
</evidence>
<sequence length="681" mass="76079">MEPKLKPITFSESKLESPANLMDKSSGTILVPKIKLIESEGGNRQKTSQPKIPMTKRKKRIIKILSGVGVFLVIFLVVTGILFYRVYFQAMKTRKVAENLVAAGKEQNIGKIKTGIEETKKSVGDLKNSYKGISWLKFTPFIGGFISDGEHAINAANYGLEAGDTVVQIIEPYADIIGFDGGDQAVSGQETAQDRLEFVIKTIPDVIPRAGVLVEKTIKVKTELENIDPARYPETLAGHEVRSVIEKGLDAVETGSKLIENGKPLLEASPYLLGIKNDRKYLVLFQNDKELRPTGGFITAYTLATVRNGKFEPGASSDIYDLDKGYKPIITAPDPFVKYLKGPYSLSKRVWLRDLNWSPDFSESMKVFLGEVEKVNIKNVDGIIAVDTQLLVNLLDVIGPIGVSGYGEFSTKIVPECECPQVIYELESFADVEGPIVWSENEPGKIVFAPANYDNRKKIIGPLMNSVLANTLGQPKEKIPALFEAIFKSLSEKHVLFYLVDKNTQKSVETFGIAGTLDEFEGDYLHINDANLGGRKSNLYVTQEVNQEIKVNKDKSIEKTLTITYKNPEDYDGWLNSVLPNWVRIYVPKGSQLISFDGAEEKIDPYDDLGKTVFAGFFKLRPKGVVKLTVRYKLPLKTSNEYKLLIQKQPGKDKILHEISFGKKKEDFYLEADKEFKFKVK</sequence>
<comment type="caution">
    <text evidence="2">The sequence shown here is derived from an EMBL/GenBank/DDBJ whole genome shotgun (WGS) entry which is preliminary data.</text>
</comment>
<dbReference type="Proteomes" id="UP000177169">
    <property type="component" value="Unassembled WGS sequence"/>
</dbReference>
<organism evidence="2 3">
    <name type="scientific">Candidatus Woesebacteria bacterium RIFCSPHIGHO2_02_FULL_39_13</name>
    <dbReference type="NCBI Taxonomy" id="1802505"/>
    <lineage>
        <taxon>Bacteria</taxon>
        <taxon>Candidatus Woeseibacteriota</taxon>
    </lineage>
</organism>
<keyword evidence="1" id="KW-0812">Transmembrane</keyword>
<evidence type="ECO:0000256" key="1">
    <source>
        <dbReference type="SAM" id="Phobius"/>
    </source>
</evidence>
<dbReference type="AlphaFoldDB" id="A0A1F7YZ55"/>
<reference evidence="2 3" key="1">
    <citation type="journal article" date="2016" name="Nat. Commun.">
        <title>Thousands of microbial genomes shed light on interconnected biogeochemical processes in an aquifer system.</title>
        <authorList>
            <person name="Anantharaman K."/>
            <person name="Brown C.T."/>
            <person name="Hug L.A."/>
            <person name="Sharon I."/>
            <person name="Castelle C.J."/>
            <person name="Probst A.J."/>
            <person name="Thomas B.C."/>
            <person name="Singh A."/>
            <person name="Wilkins M.J."/>
            <person name="Karaoz U."/>
            <person name="Brodie E.L."/>
            <person name="Williams K.H."/>
            <person name="Hubbard S.S."/>
            <person name="Banfield J.F."/>
        </authorList>
    </citation>
    <scope>NUCLEOTIDE SEQUENCE [LARGE SCALE GENOMIC DNA]</scope>
</reference>
<keyword evidence="1" id="KW-0472">Membrane</keyword>
<name>A0A1F7YZ55_9BACT</name>
<keyword evidence="1" id="KW-1133">Transmembrane helix</keyword>
<dbReference type="Pfam" id="PF13196">
    <property type="entry name" value="DUF4012"/>
    <property type="match status" value="1"/>
</dbReference>